<dbReference type="CDD" id="cd01949">
    <property type="entry name" value="GGDEF"/>
    <property type="match status" value="1"/>
</dbReference>
<dbReference type="PANTHER" id="PTHR44757">
    <property type="entry name" value="DIGUANYLATE CYCLASE DGCP"/>
    <property type="match status" value="1"/>
</dbReference>
<dbReference type="SMART" id="SM00086">
    <property type="entry name" value="PAC"/>
    <property type="match status" value="1"/>
</dbReference>
<dbReference type="Pfam" id="PF08448">
    <property type="entry name" value="PAS_4"/>
    <property type="match status" value="1"/>
</dbReference>
<dbReference type="Proteomes" id="UP001501627">
    <property type="component" value="Unassembled WGS sequence"/>
</dbReference>
<organism evidence="5 6">
    <name type="scientific">Comamonas faecalis</name>
    <dbReference type="NCBI Taxonomy" id="1387849"/>
    <lineage>
        <taxon>Bacteria</taxon>
        <taxon>Pseudomonadati</taxon>
        <taxon>Pseudomonadota</taxon>
        <taxon>Betaproteobacteria</taxon>
        <taxon>Burkholderiales</taxon>
        <taxon>Comamonadaceae</taxon>
        <taxon>Comamonas</taxon>
    </lineage>
</organism>
<dbReference type="PROSITE" id="PS50112">
    <property type="entry name" value="PAS"/>
    <property type="match status" value="1"/>
</dbReference>
<dbReference type="InterPro" id="IPR001610">
    <property type="entry name" value="PAC"/>
</dbReference>
<feature type="domain" description="EAL" evidence="3">
    <location>
        <begin position="574"/>
        <end position="828"/>
    </location>
</feature>
<dbReference type="Pfam" id="PF12860">
    <property type="entry name" value="PAS_7"/>
    <property type="match status" value="1"/>
</dbReference>
<comment type="caution">
    <text evidence="5">The sequence shown here is derived from an EMBL/GenBank/DDBJ whole genome shotgun (WGS) entry which is preliminary data.</text>
</comment>
<dbReference type="SMART" id="SM00267">
    <property type="entry name" value="GGDEF"/>
    <property type="match status" value="1"/>
</dbReference>
<dbReference type="InterPro" id="IPR000014">
    <property type="entry name" value="PAS"/>
</dbReference>
<dbReference type="PROSITE" id="PS50887">
    <property type="entry name" value="GGDEF"/>
    <property type="match status" value="1"/>
</dbReference>
<dbReference type="InterPro" id="IPR052155">
    <property type="entry name" value="Biofilm_reg_signaling"/>
</dbReference>
<dbReference type="Pfam" id="PF00990">
    <property type="entry name" value="GGDEF"/>
    <property type="match status" value="1"/>
</dbReference>
<dbReference type="EMBL" id="BAABBP010000037">
    <property type="protein sequence ID" value="GAA4004176.1"/>
    <property type="molecule type" value="Genomic_DNA"/>
</dbReference>
<dbReference type="InterPro" id="IPR001633">
    <property type="entry name" value="EAL_dom"/>
</dbReference>
<keyword evidence="6" id="KW-1185">Reference proteome</keyword>
<evidence type="ECO:0000259" key="3">
    <source>
        <dbReference type="PROSITE" id="PS50883"/>
    </source>
</evidence>
<feature type="domain" description="PAC" evidence="2">
    <location>
        <begin position="342"/>
        <end position="394"/>
    </location>
</feature>
<evidence type="ECO:0000259" key="1">
    <source>
        <dbReference type="PROSITE" id="PS50112"/>
    </source>
</evidence>
<dbReference type="InterPro" id="IPR013656">
    <property type="entry name" value="PAS_4"/>
</dbReference>
<reference evidence="6" key="1">
    <citation type="journal article" date="2019" name="Int. J. Syst. Evol. Microbiol.">
        <title>The Global Catalogue of Microorganisms (GCM) 10K type strain sequencing project: providing services to taxonomists for standard genome sequencing and annotation.</title>
        <authorList>
            <consortium name="The Broad Institute Genomics Platform"/>
            <consortium name="The Broad Institute Genome Sequencing Center for Infectious Disease"/>
            <person name="Wu L."/>
            <person name="Ma J."/>
        </authorList>
    </citation>
    <scope>NUCLEOTIDE SEQUENCE [LARGE SCALE GENOMIC DNA]</scope>
    <source>
        <strain evidence="6">JCM 17561</strain>
    </source>
</reference>
<protein>
    <recommendedName>
        <fullName evidence="7">EAL domain-containing protein</fullName>
    </recommendedName>
</protein>
<dbReference type="RefSeq" id="WP_344869908.1">
    <property type="nucleotide sequence ID" value="NZ_BAABBP010000037.1"/>
</dbReference>
<dbReference type="InterPro" id="IPR035919">
    <property type="entry name" value="EAL_sf"/>
</dbReference>
<dbReference type="SMART" id="SM00091">
    <property type="entry name" value="PAS"/>
    <property type="match status" value="2"/>
</dbReference>
<evidence type="ECO:0000259" key="2">
    <source>
        <dbReference type="PROSITE" id="PS50113"/>
    </source>
</evidence>
<evidence type="ECO:0000313" key="6">
    <source>
        <dbReference type="Proteomes" id="UP001501627"/>
    </source>
</evidence>
<feature type="domain" description="PAS" evidence="1">
    <location>
        <begin position="139"/>
        <end position="190"/>
    </location>
</feature>
<dbReference type="CDD" id="cd01948">
    <property type="entry name" value="EAL"/>
    <property type="match status" value="1"/>
</dbReference>
<name>A0ABP7RYS2_9BURK</name>
<evidence type="ECO:0008006" key="7">
    <source>
        <dbReference type="Google" id="ProtNLM"/>
    </source>
</evidence>
<dbReference type="InterPro" id="IPR000160">
    <property type="entry name" value="GGDEF_dom"/>
</dbReference>
<gene>
    <name evidence="5" type="ORF">GCM10022279_30150</name>
</gene>
<evidence type="ECO:0000313" key="5">
    <source>
        <dbReference type="EMBL" id="GAA4004176.1"/>
    </source>
</evidence>
<evidence type="ECO:0000259" key="4">
    <source>
        <dbReference type="PROSITE" id="PS50887"/>
    </source>
</evidence>
<dbReference type="Gene3D" id="3.20.20.450">
    <property type="entry name" value="EAL domain"/>
    <property type="match status" value="1"/>
</dbReference>
<dbReference type="InterPro" id="IPR029787">
    <property type="entry name" value="Nucleotide_cyclase"/>
</dbReference>
<dbReference type="SUPFAM" id="SSF55073">
    <property type="entry name" value="Nucleotide cyclase"/>
    <property type="match status" value="1"/>
</dbReference>
<dbReference type="InterPro" id="IPR043128">
    <property type="entry name" value="Rev_trsase/Diguanyl_cyclase"/>
</dbReference>
<dbReference type="NCBIfam" id="TIGR00229">
    <property type="entry name" value="sensory_box"/>
    <property type="match status" value="1"/>
</dbReference>
<dbReference type="CDD" id="cd00130">
    <property type="entry name" value="PAS"/>
    <property type="match status" value="1"/>
</dbReference>
<dbReference type="Gene3D" id="3.30.450.20">
    <property type="entry name" value="PAS domain"/>
    <property type="match status" value="2"/>
</dbReference>
<dbReference type="Gene3D" id="3.30.70.270">
    <property type="match status" value="1"/>
</dbReference>
<dbReference type="Pfam" id="PF00563">
    <property type="entry name" value="EAL"/>
    <property type="match status" value="1"/>
</dbReference>
<dbReference type="PROSITE" id="PS50113">
    <property type="entry name" value="PAC"/>
    <property type="match status" value="1"/>
</dbReference>
<proteinExistence type="predicted"/>
<accession>A0ABP7RYS2</accession>
<dbReference type="PROSITE" id="PS50883">
    <property type="entry name" value="EAL"/>
    <property type="match status" value="1"/>
</dbReference>
<dbReference type="NCBIfam" id="TIGR00254">
    <property type="entry name" value="GGDEF"/>
    <property type="match status" value="1"/>
</dbReference>
<dbReference type="SMART" id="SM00052">
    <property type="entry name" value="EAL"/>
    <property type="match status" value="1"/>
</dbReference>
<sequence>MTFRIAWIDADATRAAQAGRALARLQPHWQCVSATADQVQDQDALAHCDALVWWLDAQMQADALQALASWSAPALLCLSPDQQALALPALQGTAAGAGARDYLVHRPRQACWAELAQRLALLLARAAPAPVAEQALRQQLRDMRTALASMSQGVLQTDDQGRIIVFNERVLELLELEREQVACRPTLAELTAVQSGRGDFGQQTGWVDERGRDYVGSLGTKASPELYWRTTRGGRTLEVRTKTLDSGALVRTFADVSDFVRVQTELKRSEARFRSLSDLSSDWYWEQDAQLRFTDITGAMAQQDERLRSLLGRHSWEIRTLNMSEQDWAAHRAQLARRESFRDLELRRVGLHGRDYWIALSGVPIVAEDGSLLGYRGVGRNITERKRVEGEVERLAFYDPLTGLPNRRLFLDRLRRACLALQRSQGHAAVLFIDLDNFKDLNDTRGHDMGDHLLMLVSQRLTACLRACDTVARFGGDEFVVLLEQLGPSWDTARAHAEKLAHKIAASLTQPYTLGPQMEHHSTPSIGVTVFGHPCASTQELLKQADFAMYEAKAAGRNTVRFFDPTVLAARSERNQLEVELRQALARGEMALAYQPVVDAQGRVTGAEALLRWNHPTRGLVLPGAFIALAESSDLIIALGRWVLHTACAQLAAWAGEVHLQHLVLSVNVSARQFHRDDFVEQVLEALHQAGASPRQLRLELTESTLLTDTELTIARMQELCRTGVRFSLDDFGTGYSSLSYLKRLPLDQLKIDRSFVRDVLVDANDAAIVRTIIALARSLDLGLVAEGVETRGQLAFLCEHGCQAFQGYLFGKPMALALFEQAAVQLGAGTALVAR</sequence>
<dbReference type="PANTHER" id="PTHR44757:SF2">
    <property type="entry name" value="BIOFILM ARCHITECTURE MAINTENANCE PROTEIN MBAA"/>
    <property type="match status" value="1"/>
</dbReference>
<dbReference type="InterPro" id="IPR035965">
    <property type="entry name" value="PAS-like_dom_sf"/>
</dbReference>
<dbReference type="InterPro" id="IPR000700">
    <property type="entry name" value="PAS-assoc_C"/>
</dbReference>
<dbReference type="SUPFAM" id="SSF55785">
    <property type="entry name" value="PYP-like sensor domain (PAS domain)"/>
    <property type="match status" value="2"/>
</dbReference>
<feature type="domain" description="GGDEF" evidence="4">
    <location>
        <begin position="426"/>
        <end position="565"/>
    </location>
</feature>
<dbReference type="SUPFAM" id="SSF141868">
    <property type="entry name" value="EAL domain-like"/>
    <property type="match status" value="1"/>
</dbReference>